<evidence type="ECO:0000313" key="3">
    <source>
        <dbReference type="Proteomes" id="UP000005025"/>
    </source>
</evidence>
<dbReference type="AlphaFoldDB" id="H1LFQ8"/>
<dbReference type="HOGENOM" id="CLU_3235225_0_0_9"/>
<evidence type="ECO:0000256" key="1">
    <source>
        <dbReference type="SAM" id="Phobius"/>
    </source>
</evidence>
<dbReference type="PATRIC" id="fig|797516.3.peg.1279"/>
<dbReference type="Proteomes" id="UP000005025">
    <property type="component" value="Unassembled WGS sequence"/>
</dbReference>
<accession>H1LFQ8</accession>
<organism evidence="2 3">
    <name type="scientific">Lentilactobacillus kisonensis F0435</name>
    <dbReference type="NCBI Taxonomy" id="797516"/>
    <lineage>
        <taxon>Bacteria</taxon>
        <taxon>Bacillati</taxon>
        <taxon>Bacillota</taxon>
        <taxon>Bacilli</taxon>
        <taxon>Lactobacillales</taxon>
        <taxon>Lactobacillaceae</taxon>
        <taxon>Lentilactobacillus</taxon>
    </lineage>
</organism>
<reference evidence="2 3" key="1">
    <citation type="submission" date="2011-09" db="EMBL/GenBank/DDBJ databases">
        <authorList>
            <person name="Weinstock G."/>
            <person name="Sodergren E."/>
            <person name="Clifton S."/>
            <person name="Fulton L."/>
            <person name="Fulton B."/>
            <person name="Courtney L."/>
            <person name="Fronick C."/>
            <person name="Harrison M."/>
            <person name="Strong C."/>
            <person name="Farmer C."/>
            <person name="Delahaunty K."/>
            <person name="Markovic C."/>
            <person name="Hall O."/>
            <person name="Minx P."/>
            <person name="Tomlinson C."/>
            <person name="Mitreva M."/>
            <person name="Hou S."/>
            <person name="Chen J."/>
            <person name="Wollam A."/>
            <person name="Pepin K.H."/>
            <person name="Johnson M."/>
            <person name="Bhonagiri V."/>
            <person name="Zhang X."/>
            <person name="Suruliraj S."/>
            <person name="Warren W."/>
            <person name="Chinwalla A."/>
            <person name="Mardis E.R."/>
            <person name="Wilson R.K."/>
        </authorList>
    </citation>
    <scope>NUCLEOTIDE SEQUENCE [LARGE SCALE GENOMIC DNA]</scope>
    <source>
        <strain evidence="2 3">F0435</strain>
    </source>
</reference>
<dbReference type="STRING" id="797516.HMPREF9104_01435"/>
<name>H1LFQ8_9LACO</name>
<sequence>MVILVSPLAIVIIEVVTVYLIYLLYQYLQVAVHNREMDDSKRR</sequence>
<evidence type="ECO:0000313" key="2">
    <source>
        <dbReference type="EMBL" id="EHO51655.1"/>
    </source>
</evidence>
<proteinExistence type="predicted"/>
<comment type="caution">
    <text evidence="2">The sequence shown here is derived from an EMBL/GenBank/DDBJ whole genome shotgun (WGS) entry which is preliminary data.</text>
</comment>
<gene>
    <name evidence="2" type="ORF">HMPREF9104_01435</name>
</gene>
<keyword evidence="1" id="KW-0472">Membrane</keyword>
<dbReference type="EMBL" id="AGRJ01000134">
    <property type="protein sequence ID" value="EHO51655.1"/>
    <property type="molecule type" value="Genomic_DNA"/>
</dbReference>
<protein>
    <submittedName>
        <fullName evidence="2">Uncharacterized protein</fullName>
    </submittedName>
</protein>
<keyword evidence="1" id="KW-0812">Transmembrane</keyword>
<feature type="transmembrane region" description="Helical" evidence="1">
    <location>
        <begin position="6"/>
        <end position="25"/>
    </location>
</feature>
<keyword evidence="1" id="KW-1133">Transmembrane helix</keyword>